<keyword evidence="2" id="KW-0472">Membrane</keyword>
<keyword evidence="2" id="KW-0812">Transmembrane</keyword>
<proteinExistence type="predicted"/>
<reference evidence="5" key="1">
    <citation type="submission" date="2022-11" db="UniProtKB">
        <authorList>
            <consortium name="WormBaseParasite"/>
        </authorList>
    </citation>
    <scope>IDENTIFICATION</scope>
</reference>
<feature type="region of interest" description="Disordered" evidence="1">
    <location>
        <begin position="487"/>
        <end position="508"/>
    </location>
</feature>
<accession>A0A914X1H6</accession>
<dbReference type="PANTHER" id="PTHR21325:SF28">
    <property type="entry name" value="SGNH DOMAIN-CONTAINING PROTEIN"/>
    <property type="match status" value="1"/>
</dbReference>
<dbReference type="Proteomes" id="UP000887566">
    <property type="component" value="Unplaced"/>
</dbReference>
<feature type="signal peptide" evidence="3">
    <location>
        <begin position="1"/>
        <end position="22"/>
    </location>
</feature>
<feature type="transmembrane region" description="Helical" evidence="2">
    <location>
        <begin position="404"/>
        <end position="424"/>
    </location>
</feature>
<evidence type="ECO:0000313" key="5">
    <source>
        <dbReference type="WBParaSite" id="PSAMB.scaffold607size45924.g7330.t1"/>
    </source>
</evidence>
<dbReference type="InterPro" id="IPR038885">
    <property type="entry name" value="PLB1"/>
</dbReference>
<dbReference type="WBParaSite" id="PSAMB.scaffold607size45924.g7330.t1">
    <property type="protein sequence ID" value="PSAMB.scaffold607size45924.g7330.t1"/>
    <property type="gene ID" value="PSAMB.scaffold607size45924.g7330"/>
</dbReference>
<feature type="chain" id="PRO_5036813362" evidence="3">
    <location>
        <begin position="23"/>
        <end position="508"/>
    </location>
</feature>
<protein>
    <submittedName>
        <fullName evidence="5">Uncharacterized protein</fullName>
    </submittedName>
</protein>
<dbReference type="GO" id="GO:0006644">
    <property type="term" value="P:phospholipid metabolic process"/>
    <property type="evidence" value="ECO:0007669"/>
    <property type="project" value="TreeGrafter"/>
</dbReference>
<keyword evidence="4" id="KW-1185">Reference proteome</keyword>
<name>A0A914X1H6_9BILA</name>
<keyword evidence="2" id="KW-1133">Transmembrane helix</keyword>
<dbReference type="GO" id="GO:0004620">
    <property type="term" value="F:phospholipase activity"/>
    <property type="evidence" value="ECO:0007669"/>
    <property type="project" value="InterPro"/>
</dbReference>
<sequence>MRPYYCHICWGGVTLLISVALATIITEDLSEDLTRRLKTNQRFRIEWLKLIEKQQKQLQWTLRNGFGFGLDEFHCDVEIPYAGALNDNVRPNDISIFSSIGGLSTFADCQLDQLRKFNVSGCINQIDDKYGISLKSMVSVPAILRQYNRYMSVIPVRDFREDMKGQFAQVLRQIKRQSHWQRRWKMLLILPGTVDGRFSETGQAAVEVLETIEAIHKSLPENTIVVVMKMSDFGMWLQASESSAACDIQLKKLSLKERNGTDNIWEQVTKIASANFDRPEFSVQVLSSLSGSRLMDFPTGKDVSFFAHNCMHLSKKGFSLLQTAIWNDLVTAFNDRKGRFEPNWLKMGGLMCHDSQCPFIRTTSNSHNCSWTEQEYDYDSAVMNAYLQLPDEPHHETFVSMHPALTALIITAILASILCVVLGCTDSKPRYQSMLVYMRENERPVGVYQRRHVRDSETEMGPISAWGYQSEGLADTHLLDVFRYSPENGGRPSLWGSKFLPPSSDSEK</sequence>
<dbReference type="PANTHER" id="PTHR21325">
    <property type="entry name" value="PHOSPHOLIPASE B, PLB1"/>
    <property type="match status" value="1"/>
</dbReference>
<evidence type="ECO:0000256" key="1">
    <source>
        <dbReference type="SAM" id="MobiDB-lite"/>
    </source>
</evidence>
<evidence type="ECO:0000256" key="2">
    <source>
        <dbReference type="SAM" id="Phobius"/>
    </source>
</evidence>
<organism evidence="4 5">
    <name type="scientific">Plectus sambesii</name>
    <dbReference type="NCBI Taxonomy" id="2011161"/>
    <lineage>
        <taxon>Eukaryota</taxon>
        <taxon>Metazoa</taxon>
        <taxon>Ecdysozoa</taxon>
        <taxon>Nematoda</taxon>
        <taxon>Chromadorea</taxon>
        <taxon>Plectida</taxon>
        <taxon>Plectina</taxon>
        <taxon>Plectoidea</taxon>
        <taxon>Plectidae</taxon>
        <taxon>Plectus</taxon>
    </lineage>
</organism>
<dbReference type="AlphaFoldDB" id="A0A914X1H6"/>
<evidence type="ECO:0000313" key="4">
    <source>
        <dbReference type="Proteomes" id="UP000887566"/>
    </source>
</evidence>
<keyword evidence="3" id="KW-0732">Signal</keyword>
<evidence type="ECO:0000256" key="3">
    <source>
        <dbReference type="SAM" id="SignalP"/>
    </source>
</evidence>